<keyword evidence="3 7" id="KW-0479">Metal-binding</keyword>
<protein>
    <submittedName>
        <fullName evidence="9">Cytochrome P450</fullName>
    </submittedName>
</protein>
<dbReference type="PANTHER" id="PTHR24291">
    <property type="entry name" value="CYTOCHROME P450 FAMILY 4"/>
    <property type="match status" value="1"/>
</dbReference>
<sequence>MDMRPDPFVPPAPLPRTVPPSRLEIIRIILRNPLELWGEPSYTLPWIKTSFIGQHTLIVNDPGLIKHVLVDNAGNYRMSDIRQLVLRPILRDGLLTAEGQVWKRSRKAIAPVFTPRHAKGFAGQMLRQSEDYVRKYQDVHAAGQVFDIATDMTDLTFAILAETLFSGEIVSSSGHFAEDVNQLLHRMGRVDPMDLLRAPSWVPRVTRIGGQKVLEKFRAIVRDTMDMRLAKMRADRAAPEDFLTLLLEQAGPDGLTKEEIEDNILTFIGAGHETTARALAWTLYCVANSPHIREAMETEIDAVQGTGAEPVEWLDLLPVTRAAFEEALRLYPPAPSINRAAIVDDVWTNAKGEKVEIPADITVLIMPWTLHRHELYWEKPRAYMPERFLPENRGSIGRFQFLPFGAGPRVCIGATFALQEAVIALAVMMHRFRLDQTESTNPWPVQKLTTQPQNGLPMRVTPRIISTRA</sequence>
<dbReference type="InterPro" id="IPR036396">
    <property type="entry name" value="Cyt_P450_sf"/>
</dbReference>
<comment type="cofactor">
    <cofactor evidence="7">
        <name>heme</name>
        <dbReference type="ChEBI" id="CHEBI:30413"/>
    </cofactor>
</comment>
<dbReference type="PANTHER" id="PTHR24291:SF50">
    <property type="entry name" value="BIFUNCTIONAL ALBAFLAVENONE MONOOXYGENASE_TERPENE SYNTHASE"/>
    <property type="match status" value="1"/>
</dbReference>
<evidence type="ECO:0000256" key="3">
    <source>
        <dbReference type="ARBA" id="ARBA00022723"/>
    </source>
</evidence>
<organism evidence="9 10">
    <name type="scientific">Rhizobium laguerreae</name>
    <dbReference type="NCBI Taxonomy" id="1076926"/>
    <lineage>
        <taxon>Bacteria</taxon>
        <taxon>Pseudomonadati</taxon>
        <taxon>Pseudomonadota</taxon>
        <taxon>Alphaproteobacteria</taxon>
        <taxon>Hyphomicrobiales</taxon>
        <taxon>Rhizobiaceae</taxon>
        <taxon>Rhizobium/Agrobacterium group</taxon>
        <taxon>Rhizobium</taxon>
    </lineage>
</organism>
<evidence type="ECO:0000256" key="8">
    <source>
        <dbReference type="RuleBase" id="RU000461"/>
    </source>
</evidence>
<evidence type="ECO:0000256" key="1">
    <source>
        <dbReference type="ARBA" id="ARBA00010617"/>
    </source>
</evidence>
<feature type="binding site" description="axial binding residue" evidence="7">
    <location>
        <position position="411"/>
    </location>
    <ligand>
        <name>heme</name>
        <dbReference type="ChEBI" id="CHEBI:30413"/>
    </ligand>
    <ligandPart>
        <name>Fe</name>
        <dbReference type="ChEBI" id="CHEBI:18248"/>
    </ligandPart>
</feature>
<dbReference type="Proteomes" id="UP000530654">
    <property type="component" value="Unassembled WGS sequence"/>
</dbReference>
<name>A0A7Y2R1I5_9HYPH</name>
<dbReference type="PRINTS" id="PR00385">
    <property type="entry name" value="P450"/>
</dbReference>
<dbReference type="PROSITE" id="PS00086">
    <property type="entry name" value="CYTOCHROME_P450"/>
    <property type="match status" value="1"/>
</dbReference>
<dbReference type="AlphaFoldDB" id="A0A7Y2R1I5"/>
<dbReference type="Gene3D" id="1.10.630.10">
    <property type="entry name" value="Cytochrome P450"/>
    <property type="match status" value="1"/>
</dbReference>
<dbReference type="GO" id="GO:0004497">
    <property type="term" value="F:monooxygenase activity"/>
    <property type="evidence" value="ECO:0007669"/>
    <property type="project" value="UniProtKB-KW"/>
</dbReference>
<evidence type="ECO:0000256" key="2">
    <source>
        <dbReference type="ARBA" id="ARBA00022617"/>
    </source>
</evidence>
<evidence type="ECO:0000313" key="9">
    <source>
        <dbReference type="EMBL" id="NNH62636.1"/>
    </source>
</evidence>
<dbReference type="SUPFAM" id="SSF48264">
    <property type="entry name" value="Cytochrome P450"/>
    <property type="match status" value="1"/>
</dbReference>
<accession>A0A7Y2R1I5</accession>
<evidence type="ECO:0000313" key="10">
    <source>
        <dbReference type="Proteomes" id="UP000530654"/>
    </source>
</evidence>
<evidence type="ECO:0000256" key="4">
    <source>
        <dbReference type="ARBA" id="ARBA00023002"/>
    </source>
</evidence>
<dbReference type="InterPro" id="IPR002401">
    <property type="entry name" value="Cyt_P450_E_grp-I"/>
</dbReference>
<dbReference type="InterPro" id="IPR001128">
    <property type="entry name" value="Cyt_P450"/>
</dbReference>
<proteinExistence type="inferred from homology"/>
<keyword evidence="5 7" id="KW-0408">Iron</keyword>
<comment type="caution">
    <text evidence="9">The sequence shown here is derived from an EMBL/GenBank/DDBJ whole genome shotgun (WGS) entry which is preliminary data.</text>
</comment>
<dbReference type="RefSeq" id="WP_170279899.1">
    <property type="nucleotide sequence ID" value="NZ_JABEQY010000004.1"/>
</dbReference>
<dbReference type="Pfam" id="PF00067">
    <property type="entry name" value="p450"/>
    <property type="match status" value="1"/>
</dbReference>
<evidence type="ECO:0000256" key="7">
    <source>
        <dbReference type="PIRSR" id="PIRSR602401-1"/>
    </source>
</evidence>
<keyword evidence="4 8" id="KW-0560">Oxidoreductase</keyword>
<dbReference type="GO" id="GO:0016705">
    <property type="term" value="F:oxidoreductase activity, acting on paired donors, with incorporation or reduction of molecular oxygen"/>
    <property type="evidence" value="ECO:0007669"/>
    <property type="project" value="InterPro"/>
</dbReference>
<evidence type="ECO:0000256" key="5">
    <source>
        <dbReference type="ARBA" id="ARBA00023004"/>
    </source>
</evidence>
<gene>
    <name evidence="9" type="ORF">HLI17_04905</name>
</gene>
<dbReference type="GO" id="GO:0020037">
    <property type="term" value="F:heme binding"/>
    <property type="evidence" value="ECO:0007669"/>
    <property type="project" value="InterPro"/>
</dbReference>
<dbReference type="InterPro" id="IPR050196">
    <property type="entry name" value="Cytochrome_P450_Monoox"/>
</dbReference>
<reference evidence="9 10" key="1">
    <citation type="submission" date="2020-04" db="EMBL/GenBank/DDBJ databases">
        <title>Rhizobium bacterial biofertilizers improve the content of phenolic compounds of Lactuca sativa L. under non-saline and saline-stress conditions.</title>
        <authorList>
            <person name="Ayuso-Calles M."/>
            <person name="Garcia-Estevez I."/>
            <person name="Jimenez-Gomez A."/>
            <person name="Flores-Felix J.D."/>
            <person name="Escribano-Bailon M."/>
            <person name="Rivas R."/>
        </authorList>
    </citation>
    <scope>NUCLEOTIDE SEQUENCE [LARGE SCALE GENOMIC DNA]</scope>
    <source>
        <strain evidence="9 10">GPTR02</strain>
    </source>
</reference>
<keyword evidence="2 7" id="KW-0349">Heme</keyword>
<keyword evidence="6 8" id="KW-0503">Monooxygenase</keyword>
<dbReference type="GO" id="GO:0005506">
    <property type="term" value="F:iron ion binding"/>
    <property type="evidence" value="ECO:0007669"/>
    <property type="project" value="InterPro"/>
</dbReference>
<dbReference type="InterPro" id="IPR017972">
    <property type="entry name" value="Cyt_P450_CS"/>
</dbReference>
<comment type="similarity">
    <text evidence="1 8">Belongs to the cytochrome P450 family.</text>
</comment>
<dbReference type="EMBL" id="JABEQY010000004">
    <property type="protein sequence ID" value="NNH62636.1"/>
    <property type="molecule type" value="Genomic_DNA"/>
</dbReference>
<dbReference type="PRINTS" id="PR00463">
    <property type="entry name" value="EP450I"/>
</dbReference>
<evidence type="ECO:0000256" key="6">
    <source>
        <dbReference type="ARBA" id="ARBA00023033"/>
    </source>
</evidence>